<evidence type="ECO:0000313" key="2">
    <source>
        <dbReference type="EMBL" id="KIH54509.1"/>
    </source>
</evidence>
<dbReference type="EMBL" id="KN738979">
    <property type="protein sequence ID" value="KIH54509.1"/>
    <property type="molecule type" value="Genomic_DNA"/>
</dbReference>
<accession>A0A0C2G6G2</accession>
<name>A0A0C2G6G2_9BILA</name>
<dbReference type="AlphaFoldDB" id="A0A0C2G6G2"/>
<proteinExistence type="predicted"/>
<feature type="region of interest" description="Disordered" evidence="1">
    <location>
        <begin position="32"/>
        <end position="63"/>
    </location>
</feature>
<evidence type="ECO:0000256" key="1">
    <source>
        <dbReference type="SAM" id="MobiDB-lite"/>
    </source>
</evidence>
<protein>
    <submittedName>
        <fullName evidence="2">Uncharacterized protein</fullName>
    </submittedName>
</protein>
<organism evidence="2 3">
    <name type="scientific">Ancylostoma duodenale</name>
    <dbReference type="NCBI Taxonomy" id="51022"/>
    <lineage>
        <taxon>Eukaryota</taxon>
        <taxon>Metazoa</taxon>
        <taxon>Ecdysozoa</taxon>
        <taxon>Nematoda</taxon>
        <taxon>Chromadorea</taxon>
        <taxon>Rhabditida</taxon>
        <taxon>Rhabditina</taxon>
        <taxon>Rhabditomorpha</taxon>
        <taxon>Strongyloidea</taxon>
        <taxon>Ancylostomatidae</taxon>
        <taxon>Ancylostomatinae</taxon>
        <taxon>Ancylostoma</taxon>
    </lineage>
</organism>
<keyword evidence="3" id="KW-1185">Reference proteome</keyword>
<sequence length="63" mass="7017">MRAGIRSSTFRQQSKISDAIVQAKLSEIRSAGHGMRFNDNRWTTAISDGTPRDVKRTTGRPPT</sequence>
<reference evidence="2 3" key="1">
    <citation type="submission" date="2013-12" db="EMBL/GenBank/DDBJ databases">
        <title>Draft genome of the parsitic nematode Ancylostoma duodenale.</title>
        <authorList>
            <person name="Mitreva M."/>
        </authorList>
    </citation>
    <scope>NUCLEOTIDE SEQUENCE [LARGE SCALE GENOMIC DNA]</scope>
    <source>
        <strain evidence="2 3">Zhejiang</strain>
    </source>
</reference>
<gene>
    <name evidence="2" type="ORF">ANCDUO_15345</name>
</gene>
<dbReference type="Proteomes" id="UP000054047">
    <property type="component" value="Unassembled WGS sequence"/>
</dbReference>
<evidence type="ECO:0000313" key="3">
    <source>
        <dbReference type="Proteomes" id="UP000054047"/>
    </source>
</evidence>